<protein>
    <submittedName>
        <fullName evidence="1">Uncharacterized protein</fullName>
    </submittedName>
</protein>
<sequence>MTARRASLWRHPVLTPGYAAAIAFGAVALSSVVVASASQSPVTGKPERVTVTLVEASGARLPDDLTVQIRHGSTVLAADGIVTQGRSSADVPPGDHEVCVVSSTTPMRVAGSDPASACIRERVSADTPTKVTVEQIRVVADRTDGDDPLPNDSKVTIRYAQRVLPGGALDPNGQFTPSELPLNAVVCLDPPTGWRFADTKTRDQQCQSVTNPAADVLFRLEKP</sequence>
<keyword evidence="2" id="KW-1185">Reference proteome</keyword>
<organism evidence="1 2">
    <name type="scientific">Parafrankia soli</name>
    <dbReference type="NCBI Taxonomy" id="2599596"/>
    <lineage>
        <taxon>Bacteria</taxon>
        <taxon>Bacillati</taxon>
        <taxon>Actinomycetota</taxon>
        <taxon>Actinomycetes</taxon>
        <taxon>Frankiales</taxon>
        <taxon>Frankiaceae</taxon>
        <taxon>Parafrankia</taxon>
    </lineage>
</organism>
<dbReference type="AlphaFoldDB" id="A0A1S1RIQ9"/>
<evidence type="ECO:0000313" key="1">
    <source>
        <dbReference type="EMBL" id="OHV45112.1"/>
    </source>
</evidence>
<dbReference type="OrthoDB" id="3212203at2"/>
<reference evidence="2" key="1">
    <citation type="submission" date="2016-07" db="EMBL/GenBank/DDBJ databases">
        <title>Frankia sp. NRRL B-16219 Genome sequencing.</title>
        <authorList>
            <person name="Ghodhbane-Gtari F."/>
            <person name="Swanson E."/>
            <person name="Gueddou A."/>
            <person name="Louati M."/>
            <person name="Nouioui I."/>
            <person name="Hezbri K."/>
            <person name="Abebe-Akele F."/>
            <person name="Simpson S."/>
            <person name="Morris K."/>
            <person name="Thomas K."/>
            <person name="Gtari M."/>
            <person name="Tisa L.S."/>
        </authorList>
    </citation>
    <scope>NUCLEOTIDE SEQUENCE [LARGE SCALE GENOMIC DNA]</scope>
    <source>
        <strain evidence="2">NRRL B-16219</strain>
    </source>
</reference>
<dbReference type="Proteomes" id="UP000179769">
    <property type="component" value="Unassembled WGS sequence"/>
</dbReference>
<comment type="caution">
    <text evidence="1">The sequence shown here is derived from an EMBL/GenBank/DDBJ whole genome shotgun (WGS) entry which is preliminary data.</text>
</comment>
<dbReference type="RefSeq" id="WP_071059825.1">
    <property type="nucleotide sequence ID" value="NZ_MAXA01000014.1"/>
</dbReference>
<gene>
    <name evidence="1" type="ORF">BBK14_10205</name>
</gene>
<dbReference type="EMBL" id="MAXA01000014">
    <property type="protein sequence ID" value="OHV45112.1"/>
    <property type="molecule type" value="Genomic_DNA"/>
</dbReference>
<evidence type="ECO:0000313" key="2">
    <source>
        <dbReference type="Proteomes" id="UP000179769"/>
    </source>
</evidence>
<proteinExistence type="predicted"/>
<accession>A0A1S1RIQ9</accession>
<name>A0A1S1RIQ9_9ACTN</name>